<protein>
    <recommendedName>
        <fullName evidence="1">Glycine cleavage system transcriptional repressor</fullName>
    </recommendedName>
</protein>
<keyword evidence="4" id="KW-1185">Reference proteome</keyword>
<dbReference type="InterPro" id="IPR050990">
    <property type="entry name" value="UPF0237/GcvR_regulator"/>
</dbReference>
<dbReference type="Proteomes" id="UP000262832">
    <property type="component" value="Chromosome I"/>
</dbReference>
<dbReference type="EMBL" id="CP032093">
    <property type="protein sequence ID" value="AXY00560.1"/>
    <property type="molecule type" value="Genomic_DNA"/>
</dbReference>
<reference evidence="3 4" key="1">
    <citation type="submission" date="2018-08" db="EMBL/GenBank/DDBJ databases">
        <title>Genomic taxonomy of the Vibrionaceae family.</title>
        <authorList>
            <person name="Gomez-Gil B."/>
            <person name="Tanaka M."/>
            <person name="Sawabe T."/>
            <person name="Enciso-Ibarra K."/>
        </authorList>
    </citation>
    <scope>NUCLEOTIDE SEQUENCE [LARGE SCALE GENOMIC DNA]</scope>
    <source>
        <strain evidence="3 4">CAIM 1831</strain>
    </source>
</reference>
<comment type="subcellular location">
    <subcellularLocation>
        <location evidence="1">Cytoplasm</location>
    </subcellularLocation>
</comment>
<dbReference type="InterPro" id="IPR002912">
    <property type="entry name" value="ACT_dom"/>
</dbReference>
<evidence type="ECO:0000259" key="2">
    <source>
        <dbReference type="PROSITE" id="PS51671"/>
    </source>
</evidence>
<evidence type="ECO:0000256" key="1">
    <source>
        <dbReference type="PIRNR" id="PIRNR028103"/>
    </source>
</evidence>
<keyword evidence="1" id="KW-0963">Cytoplasm</keyword>
<name>A0ABN5PBA1_9VIBR</name>
<dbReference type="PROSITE" id="PS51671">
    <property type="entry name" value="ACT"/>
    <property type="match status" value="1"/>
</dbReference>
<proteinExistence type="predicted"/>
<dbReference type="CDD" id="cd04893">
    <property type="entry name" value="ACT_GcvR_1"/>
    <property type="match status" value="1"/>
</dbReference>
<gene>
    <name evidence="3" type="ORF">D1115_04245</name>
</gene>
<dbReference type="SUPFAM" id="SSF55021">
    <property type="entry name" value="ACT-like"/>
    <property type="match status" value="2"/>
</dbReference>
<dbReference type="InterPro" id="IPR045865">
    <property type="entry name" value="ACT-like_dom_sf"/>
</dbReference>
<dbReference type="CDD" id="cd04869">
    <property type="entry name" value="ACT_GcvR_2"/>
    <property type="match status" value="1"/>
</dbReference>
<dbReference type="Pfam" id="PF13740">
    <property type="entry name" value="ACT_6"/>
    <property type="match status" value="1"/>
</dbReference>
<dbReference type="Gene3D" id="3.30.70.260">
    <property type="match status" value="2"/>
</dbReference>
<dbReference type="PANTHER" id="PTHR34875:SF5">
    <property type="entry name" value="GLYCINE CLEAVAGE SYSTEM TRANSCRIPTIONAL REPRESSOR"/>
    <property type="match status" value="1"/>
</dbReference>
<dbReference type="PANTHER" id="PTHR34875">
    <property type="entry name" value="UPF0237 PROTEIN MJ1558"/>
    <property type="match status" value="1"/>
</dbReference>
<dbReference type="InterPro" id="IPR016867">
    <property type="entry name" value="GcvR"/>
</dbReference>
<sequence>MKQHLVLTAVGTDRPGICNQVVKLVTHAGCNIIDSRIAIFGNEFTLIMLLTGNASNITRVETQLPLLGQEHDFITMMKRTSYHELLDSSYTVEVFIESEDRMGLTEKFTQFFADKHIGIDSLSAQTISKSKVQLDADQFHIAITASVSADCNLMQLQEDFDELCQSLNVQGSLNFIKTHYK</sequence>
<dbReference type="RefSeq" id="WP_128810412.1">
    <property type="nucleotide sequence ID" value="NZ_CP032093.1"/>
</dbReference>
<accession>A0ABN5PBA1</accession>
<evidence type="ECO:0000313" key="3">
    <source>
        <dbReference type="EMBL" id="AXY00560.1"/>
    </source>
</evidence>
<keyword evidence="1" id="KW-0678">Repressor</keyword>
<keyword evidence="1" id="KW-0804">Transcription</keyword>
<organism evidence="3 4">
    <name type="scientific">Vibrio alfacsensis</name>
    <dbReference type="NCBI Taxonomy" id="1074311"/>
    <lineage>
        <taxon>Bacteria</taxon>
        <taxon>Pseudomonadati</taxon>
        <taxon>Pseudomonadota</taxon>
        <taxon>Gammaproteobacteria</taxon>
        <taxon>Vibrionales</taxon>
        <taxon>Vibrionaceae</taxon>
        <taxon>Vibrio</taxon>
    </lineage>
</organism>
<dbReference type="PIRSF" id="PIRSF028103">
    <property type="entry name" value="GcvR"/>
    <property type="match status" value="1"/>
</dbReference>
<feature type="domain" description="ACT" evidence="2">
    <location>
        <begin position="93"/>
        <end position="174"/>
    </location>
</feature>
<evidence type="ECO:0000313" key="4">
    <source>
        <dbReference type="Proteomes" id="UP000262832"/>
    </source>
</evidence>